<sequence>MKKSQRLEDIYHAESAKILAALVRLFGKDNIELAEDTLQEAFKRAIEVWDEKGEPENPSAWLMLTAKNQAIDVIRRNKHQVSYSSELADFLDSEWTLATAVDRAFKNNAIQDETLSMIFWCCQSNLKPENLIPLILKVLCGFSLNTISKSLFLPEETLKKRLQRTKSQLKKSPYSANVTPDLESMETVHLALYLLFNEGVYSSEERKIINIDFCHEAMHLLEQLVVSPDIANRETLALYALMHFHMARLESRIDDNREPVPLDLQNRTKWDQSCISKGSHFLELAGANKEAFGNTGRFFEEASIAHEHCKAESFEQTNWQQIEQHYNNLVESSQSPLAKLNQAIAIAYQGEKDRALVVVSEAQNTDMLAESYLPFATLAHIYALNGMKEVAYFNAEQARMKGGSKKEHTQLLAQLARLLAR</sequence>
<dbReference type="InterPro" id="IPR007627">
    <property type="entry name" value="RNA_pol_sigma70_r2"/>
</dbReference>
<dbReference type="Pfam" id="PF04542">
    <property type="entry name" value="Sigma70_r2"/>
    <property type="match status" value="1"/>
</dbReference>
<gene>
    <name evidence="3" type="ORF">GCE9029_03647</name>
</gene>
<dbReference type="InterPro" id="IPR046531">
    <property type="entry name" value="DUF6596"/>
</dbReference>
<organism evidence="3 4">
    <name type="scientific">Grimontia celer</name>
    <dbReference type="NCBI Taxonomy" id="1796497"/>
    <lineage>
        <taxon>Bacteria</taxon>
        <taxon>Pseudomonadati</taxon>
        <taxon>Pseudomonadota</taxon>
        <taxon>Gammaproteobacteria</taxon>
        <taxon>Vibrionales</taxon>
        <taxon>Vibrionaceae</taxon>
        <taxon>Grimontia</taxon>
    </lineage>
</organism>
<feature type="domain" description="DUF6596" evidence="2">
    <location>
        <begin position="185"/>
        <end position="285"/>
    </location>
</feature>
<evidence type="ECO:0000259" key="2">
    <source>
        <dbReference type="Pfam" id="PF20239"/>
    </source>
</evidence>
<dbReference type="GO" id="GO:0006352">
    <property type="term" value="P:DNA-templated transcription initiation"/>
    <property type="evidence" value="ECO:0007669"/>
    <property type="project" value="InterPro"/>
</dbReference>
<evidence type="ECO:0000259" key="1">
    <source>
        <dbReference type="Pfam" id="PF04542"/>
    </source>
</evidence>
<dbReference type="SUPFAM" id="SSF88946">
    <property type="entry name" value="Sigma2 domain of RNA polymerase sigma factors"/>
    <property type="match status" value="1"/>
</dbReference>
<dbReference type="EMBL" id="FIZX01000002">
    <property type="protein sequence ID" value="CZF83118.1"/>
    <property type="molecule type" value="Genomic_DNA"/>
</dbReference>
<dbReference type="STRING" id="1796497.GCE9029_03647"/>
<reference evidence="4" key="1">
    <citation type="submission" date="2016-02" db="EMBL/GenBank/DDBJ databases">
        <authorList>
            <person name="Rodrigo-Torres Lidia"/>
            <person name="Arahal R.David."/>
        </authorList>
    </citation>
    <scope>NUCLEOTIDE SEQUENCE [LARGE SCALE GENOMIC DNA]</scope>
    <source>
        <strain evidence="4">CECT 9029</strain>
    </source>
</reference>
<feature type="domain" description="RNA polymerase sigma-70 region 2" evidence="1">
    <location>
        <begin position="19"/>
        <end position="78"/>
    </location>
</feature>
<dbReference type="InterPro" id="IPR013324">
    <property type="entry name" value="RNA_pol_sigma_r3/r4-like"/>
</dbReference>
<name>A0A128F8P6_9GAMM</name>
<dbReference type="RefSeq" id="WP_062665377.1">
    <property type="nucleotide sequence ID" value="NZ_FIZX01000002.1"/>
</dbReference>
<dbReference type="InterPro" id="IPR013325">
    <property type="entry name" value="RNA_pol_sigma_r2"/>
</dbReference>
<keyword evidence="4" id="KW-1185">Reference proteome</keyword>
<dbReference type="PANTHER" id="PTHR47756:SF2">
    <property type="entry name" value="BLL6612 PROTEIN"/>
    <property type="match status" value="1"/>
</dbReference>
<dbReference type="PANTHER" id="PTHR47756">
    <property type="entry name" value="BLL6612 PROTEIN-RELATED"/>
    <property type="match status" value="1"/>
</dbReference>
<dbReference type="AlphaFoldDB" id="A0A128F8P6"/>
<dbReference type="SUPFAM" id="SSF88659">
    <property type="entry name" value="Sigma3 and sigma4 domains of RNA polymerase sigma factors"/>
    <property type="match status" value="1"/>
</dbReference>
<evidence type="ECO:0000313" key="4">
    <source>
        <dbReference type="Proteomes" id="UP000071641"/>
    </source>
</evidence>
<proteinExistence type="predicted"/>
<accession>A0A128F8P6</accession>
<dbReference type="NCBIfam" id="TIGR02937">
    <property type="entry name" value="sigma70-ECF"/>
    <property type="match status" value="1"/>
</dbReference>
<dbReference type="OrthoDB" id="9780299at2"/>
<evidence type="ECO:0000313" key="3">
    <source>
        <dbReference type="EMBL" id="CZF83118.1"/>
    </source>
</evidence>
<dbReference type="InterPro" id="IPR014284">
    <property type="entry name" value="RNA_pol_sigma-70_dom"/>
</dbReference>
<dbReference type="Gene3D" id="1.10.1740.10">
    <property type="match status" value="1"/>
</dbReference>
<dbReference type="Proteomes" id="UP000071641">
    <property type="component" value="Unassembled WGS sequence"/>
</dbReference>
<dbReference type="GO" id="GO:0003700">
    <property type="term" value="F:DNA-binding transcription factor activity"/>
    <property type="evidence" value="ECO:0007669"/>
    <property type="project" value="InterPro"/>
</dbReference>
<dbReference type="Pfam" id="PF20239">
    <property type="entry name" value="DUF6596"/>
    <property type="match status" value="1"/>
</dbReference>
<protein>
    <submittedName>
        <fullName evidence="3">RNA polymerase sigma factor</fullName>
    </submittedName>
</protein>